<dbReference type="AlphaFoldDB" id="A0AAD8T826"/>
<sequence length="314" mass="33743">MAQPVSLTCIRGLCHTRHAKALAGPAVPWAGPLASFGCPPPRPQSSLLPHSSSSLLLTPPRPLLSTRPYLGYMEQATAVVADGGAAAPTQDRRAFLAFVDKAISYIESIRHGNPTWAWTVEQFFFRADTGWRVLVCFVVLCHSAGVPPSVAVFVDTLPPGVSRLGGAWTRKTRHAKPLAGPAVPWAGPLASFGCPPPRPQSSLLPHSSSSLLLTPPRPLLSTRPYLGYMEQATAVVADGGAAAPTQDRRAFLAFVDKAISYIESIRHGNPTWAWTVEQVLKCCRAHPKGVPEDELLMGLDLVIQIPYGYSSNFV</sequence>
<proteinExistence type="predicted"/>
<comment type="caution">
    <text evidence="1">The sequence shown here is derived from an EMBL/GenBank/DDBJ whole genome shotgun (WGS) entry which is preliminary data.</text>
</comment>
<reference evidence="1" key="1">
    <citation type="submission" date="2023-07" db="EMBL/GenBank/DDBJ databases">
        <title>A chromosome-level genome assembly of Lolium multiflorum.</title>
        <authorList>
            <person name="Chen Y."/>
            <person name="Copetti D."/>
            <person name="Kolliker R."/>
            <person name="Studer B."/>
        </authorList>
    </citation>
    <scope>NUCLEOTIDE SEQUENCE</scope>
    <source>
        <strain evidence="1">02402/16</strain>
        <tissue evidence="1">Leaf</tissue>
    </source>
</reference>
<organism evidence="1 2">
    <name type="scientific">Lolium multiflorum</name>
    <name type="common">Italian ryegrass</name>
    <name type="synonym">Lolium perenne subsp. multiflorum</name>
    <dbReference type="NCBI Taxonomy" id="4521"/>
    <lineage>
        <taxon>Eukaryota</taxon>
        <taxon>Viridiplantae</taxon>
        <taxon>Streptophyta</taxon>
        <taxon>Embryophyta</taxon>
        <taxon>Tracheophyta</taxon>
        <taxon>Spermatophyta</taxon>
        <taxon>Magnoliopsida</taxon>
        <taxon>Liliopsida</taxon>
        <taxon>Poales</taxon>
        <taxon>Poaceae</taxon>
        <taxon>BOP clade</taxon>
        <taxon>Pooideae</taxon>
        <taxon>Poodae</taxon>
        <taxon>Poeae</taxon>
        <taxon>Poeae Chloroplast Group 2 (Poeae type)</taxon>
        <taxon>Loliodinae</taxon>
        <taxon>Loliinae</taxon>
        <taxon>Lolium</taxon>
    </lineage>
</organism>
<keyword evidence="2" id="KW-1185">Reference proteome</keyword>
<evidence type="ECO:0000313" key="1">
    <source>
        <dbReference type="EMBL" id="KAK1677202.1"/>
    </source>
</evidence>
<dbReference type="EMBL" id="JAUUTY010000002">
    <property type="protein sequence ID" value="KAK1677202.1"/>
    <property type="molecule type" value="Genomic_DNA"/>
</dbReference>
<gene>
    <name evidence="1" type="ORF">QYE76_038050</name>
</gene>
<dbReference type="Proteomes" id="UP001231189">
    <property type="component" value="Unassembled WGS sequence"/>
</dbReference>
<accession>A0AAD8T826</accession>
<protein>
    <submittedName>
        <fullName evidence="1">Uncharacterized protein</fullName>
    </submittedName>
</protein>
<name>A0AAD8T826_LOLMU</name>
<evidence type="ECO:0000313" key="2">
    <source>
        <dbReference type="Proteomes" id="UP001231189"/>
    </source>
</evidence>